<proteinExistence type="predicted"/>
<reference evidence="1" key="1">
    <citation type="journal article" date="2014" name="Nat. Commun.">
        <title>Multiple recent horizontal transfers of a large genomic region in cheese making fungi.</title>
        <authorList>
            <person name="Cheeseman K."/>
            <person name="Ropars J."/>
            <person name="Renault P."/>
            <person name="Dupont J."/>
            <person name="Gouzy J."/>
            <person name="Branca A."/>
            <person name="Abraham A.L."/>
            <person name="Ceppi M."/>
            <person name="Conseiller E."/>
            <person name="Debuchy R."/>
            <person name="Malagnac F."/>
            <person name="Goarin A."/>
            <person name="Silar P."/>
            <person name="Lacoste S."/>
            <person name="Sallet E."/>
            <person name="Bensimon A."/>
            <person name="Giraud T."/>
            <person name="Brygoo Y."/>
        </authorList>
    </citation>
    <scope>NUCLEOTIDE SEQUENCE [LARGE SCALE GENOMIC DNA]</scope>
    <source>
        <strain evidence="1">FM164</strain>
    </source>
</reference>
<sequence length="37" mass="3955">MHISTPLYKNGPGPFTALASMHKSLDTVTTCRHVQGG</sequence>
<dbReference type="EMBL" id="HG792015">
    <property type="protein sequence ID" value="CDM27980.1"/>
    <property type="molecule type" value="Genomic_DNA"/>
</dbReference>
<organism evidence="1 2">
    <name type="scientific">Penicillium roqueforti (strain FM164)</name>
    <dbReference type="NCBI Taxonomy" id="1365484"/>
    <lineage>
        <taxon>Eukaryota</taxon>
        <taxon>Fungi</taxon>
        <taxon>Dikarya</taxon>
        <taxon>Ascomycota</taxon>
        <taxon>Pezizomycotina</taxon>
        <taxon>Eurotiomycetes</taxon>
        <taxon>Eurotiomycetidae</taxon>
        <taxon>Eurotiales</taxon>
        <taxon>Aspergillaceae</taxon>
        <taxon>Penicillium</taxon>
    </lineage>
</organism>
<accession>W6PVQ0</accession>
<evidence type="ECO:0000313" key="1">
    <source>
        <dbReference type="EMBL" id="CDM27980.1"/>
    </source>
</evidence>
<dbReference type="Proteomes" id="UP000030686">
    <property type="component" value="Unassembled WGS sequence"/>
</dbReference>
<protein>
    <submittedName>
        <fullName evidence="1">Genomic scaffold, ProqFM164S01</fullName>
    </submittedName>
</protein>
<name>W6PVQ0_PENRF</name>
<gene>
    <name evidence="1" type="ORF">PROQFM164_S01g001791</name>
</gene>
<keyword evidence="2" id="KW-1185">Reference proteome</keyword>
<evidence type="ECO:0000313" key="2">
    <source>
        <dbReference type="Proteomes" id="UP000030686"/>
    </source>
</evidence>
<dbReference type="AlphaFoldDB" id="W6PVQ0"/>